<feature type="transmembrane region" description="Helical" evidence="1">
    <location>
        <begin position="296"/>
        <end position="327"/>
    </location>
</feature>
<organism evidence="2 3">
    <name type="scientific">Cryomyces minteri</name>
    <dbReference type="NCBI Taxonomy" id="331657"/>
    <lineage>
        <taxon>Eukaryota</taxon>
        <taxon>Fungi</taxon>
        <taxon>Dikarya</taxon>
        <taxon>Ascomycota</taxon>
        <taxon>Pezizomycotina</taxon>
        <taxon>Dothideomycetes</taxon>
        <taxon>Dothideomycetes incertae sedis</taxon>
        <taxon>Cryomyces</taxon>
    </lineage>
</organism>
<evidence type="ECO:0000313" key="3">
    <source>
        <dbReference type="Proteomes" id="UP000308768"/>
    </source>
</evidence>
<keyword evidence="1" id="KW-0472">Membrane</keyword>
<dbReference type="Proteomes" id="UP000308768">
    <property type="component" value="Unassembled WGS sequence"/>
</dbReference>
<proteinExistence type="predicted"/>
<dbReference type="EMBL" id="NAJN01001829">
    <property type="protein sequence ID" value="TKA60989.1"/>
    <property type="molecule type" value="Genomic_DNA"/>
</dbReference>
<dbReference type="PANTHER" id="PTHR34414:SF1">
    <property type="entry name" value="SUBTILISIN-LIKE SERINE PROTEASE"/>
    <property type="match status" value="1"/>
</dbReference>
<evidence type="ECO:0000256" key="1">
    <source>
        <dbReference type="SAM" id="Phobius"/>
    </source>
</evidence>
<dbReference type="PANTHER" id="PTHR34414">
    <property type="entry name" value="HET DOMAIN-CONTAINING PROTEIN-RELATED"/>
    <property type="match status" value="1"/>
</dbReference>
<name>A0A4V5NCX2_9PEZI</name>
<dbReference type="AlphaFoldDB" id="A0A4V5NCX2"/>
<comment type="caution">
    <text evidence="2">The sequence shown here is derived from an EMBL/GenBank/DDBJ whole genome shotgun (WGS) entry which is preliminary data.</text>
</comment>
<feature type="transmembrane region" description="Helical" evidence="1">
    <location>
        <begin position="255"/>
        <end position="276"/>
    </location>
</feature>
<gene>
    <name evidence="2" type="ORF">B0A49_11649</name>
</gene>
<keyword evidence="1" id="KW-0812">Transmembrane</keyword>
<reference evidence="2 3" key="1">
    <citation type="submission" date="2017-03" db="EMBL/GenBank/DDBJ databases">
        <title>Genomes of endolithic fungi from Antarctica.</title>
        <authorList>
            <person name="Coleine C."/>
            <person name="Masonjones S."/>
            <person name="Stajich J.E."/>
        </authorList>
    </citation>
    <scope>NUCLEOTIDE SEQUENCE [LARGE SCALE GENOMIC DNA]</scope>
    <source>
        <strain evidence="2 3">CCFEE 5187</strain>
    </source>
</reference>
<accession>A0A4V5NCX2</accession>
<keyword evidence="1" id="KW-1133">Transmembrane helix</keyword>
<keyword evidence="3" id="KW-1185">Reference proteome</keyword>
<evidence type="ECO:0000313" key="2">
    <source>
        <dbReference type="EMBL" id="TKA60989.1"/>
    </source>
</evidence>
<protein>
    <submittedName>
        <fullName evidence="2">Uncharacterized protein</fullName>
    </submittedName>
</protein>
<dbReference type="Pfam" id="PF20246">
    <property type="entry name" value="DUF6601"/>
    <property type="match status" value="1"/>
</dbReference>
<dbReference type="OrthoDB" id="5086500at2759"/>
<dbReference type="STRING" id="331657.A0A4V5NCX2"/>
<dbReference type="InterPro" id="IPR046536">
    <property type="entry name" value="DUF6601"/>
</dbReference>
<sequence length="342" mass="39749">MSQSPSIMPDPLLADQKLGSSLFPASYRVLSKDSDIIAIPEKDLNAFLTHELNVDRLNNIHKHLWMVGRPMPARALHRQRLLAREIVIVEQTDLHLVWSAKSIFIKPLPRFLLDHGFWKDNMLCKNDCTCITSQMKPKSSDDPLVCTQRKLYRGALGFLLTYVQLISHESDFNMAKGAWLLPKEVAWERWLELVKQLIALEEPKDINKRYIYGELRLNRLNFIYRWAWWNVKDISPIRGYNYNYNQYSVFFRRNFAWVAAVFFYVTIVLTAMQVGLGTDRLKNDTRFQAASYGFTVFSILGPILAGGIALFTFFLLFLHNLAATLAFEKKTFGKLKQDKYRV</sequence>